<dbReference type="AlphaFoldDB" id="B2A4U8"/>
<dbReference type="OrthoDB" id="357294at2"/>
<keyword evidence="3" id="KW-1185">Reference proteome</keyword>
<dbReference type="KEGG" id="nth:Nther_0272"/>
<dbReference type="Proteomes" id="UP000001683">
    <property type="component" value="Chromosome"/>
</dbReference>
<reference evidence="2 3" key="1">
    <citation type="submission" date="2008-04" db="EMBL/GenBank/DDBJ databases">
        <title>Complete sequence of chromosome of Natranaerobius thermophilus JW/NM-WN-LF.</title>
        <authorList>
            <consortium name="US DOE Joint Genome Institute"/>
            <person name="Copeland A."/>
            <person name="Lucas S."/>
            <person name="Lapidus A."/>
            <person name="Glavina del Rio T."/>
            <person name="Dalin E."/>
            <person name="Tice H."/>
            <person name="Bruce D."/>
            <person name="Goodwin L."/>
            <person name="Pitluck S."/>
            <person name="Chertkov O."/>
            <person name="Brettin T."/>
            <person name="Detter J.C."/>
            <person name="Han C."/>
            <person name="Kuske C.R."/>
            <person name="Schmutz J."/>
            <person name="Larimer F."/>
            <person name="Land M."/>
            <person name="Hauser L."/>
            <person name="Kyrpides N."/>
            <person name="Lykidis A."/>
            <person name="Mesbah N.M."/>
            <person name="Wiegel J."/>
        </authorList>
    </citation>
    <scope>NUCLEOTIDE SEQUENCE [LARGE SCALE GENOMIC DNA]</scope>
    <source>
        <strain evidence="3">ATCC BAA-1301 / DSM 18059 / JW/NM-WN-LF</strain>
    </source>
</reference>
<dbReference type="Pfam" id="PF01963">
    <property type="entry name" value="TraB_PrgY_gumN"/>
    <property type="match status" value="1"/>
</dbReference>
<sequence>MDFLGVTRSKVVKILGMLSVLILLTACGPEEAAVDEESKGIFYEVEGGTNQVYLFGSVHVGHEDMYPLSPKVEDAFQEADVLGLEIDMAGMTEMEIGQQMATLGMYHDGTKMTDVVSEETFEEVADMAVSIGIDRETLNNFKPWYGALIASEIAINEAGLSPEYGIENYFIEQLEDKEMETISLETIEDQIGIYNKLSDESQEIYLENTLEEIEYVEEELEELITLWQEGNTEELADIREQQIEESETESIKDYQLAMWDGRDEQMTNEIEDILNDDSEDTYFIVVGSMHLAGENSIPDQLRDRGYDVESLH</sequence>
<dbReference type="STRING" id="457570.Nther_0272"/>
<dbReference type="PANTHER" id="PTHR40590:SF1">
    <property type="entry name" value="CYTOPLASMIC PROTEIN"/>
    <property type="match status" value="1"/>
</dbReference>
<dbReference type="CDD" id="cd14789">
    <property type="entry name" value="Tiki"/>
    <property type="match status" value="1"/>
</dbReference>
<evidence type="ECO:0000256" key="1">
    <source>
        <dbReference type="SAM" id="SignalP"/>
    </source>
</evidence>
<dbReference type="HOGENOM" id="CLU_057525_0_0_9"/>
<organism evidence="2 3">
    <name type="scientific">Natranaerobius thermophilus (strain ATCC BAA-1301 / DSM 18059 / JW/NM-WN-LF)</name>
    <dbReference type="NCBI Taxonomy" id="457570"/>
    <lineage>
        <taxon>Bacteria</taxon>
        <taxon>Bacillati</taxon>
        <taxon>Bacillota</taxon>
        <taxon>Clostridia</taxon>
        <taxon>Natranaerobiales</taxon>
        <taxon>Natranaerobiaceae</taxon>
        <taxon>Natranaerobius</taxon>
    </lineage>
</organism>
<dbReference type="EMBL" id="CP001034">
    <property type="protein sequence ID" value="ACB83870.1"/>
    <property type="molecule type" value="Genomic_DNA"/>
</dbReference>
<accession>B2A4U8</accession>
<dbReference type="InterPro" id="IPR047111">
    <property type="entry name" value="YbaP-like"/>
</dbReference>
<evidence type="ECO:0000313" key="3">
    <source>
        <dbReference type="Proteomes" id="UP000001683"/>
    </source>
</evidence>
<name>B2A4U8_NATTJ</name>
<feature type="chain" id="PRO_5002774777" evidence="1">
    <location>
        <begin position="33"/>
        <end position="312"/>
    </location>
</feature>
<protein>
    <submittedName>
        <fullName evidence="2">GumN family protein</fullName>
    </submittedName>
</protein>
<gene>
    <name evidence="2" type="ordered locus">Nther_0272</name>
</gene>
<keyword evidence="1" id="KW-0732">Signal</keyword>
<evidence type="ECO:0000313" key="2">
    <source>
        <dbReference type="EMBL" id="ACB83870.1"/>
    </source>
</evidence>
<dbReference type="RefSeq" id="WP_012446758.1">
    <property type="nucleotide sequence ID" value="NC_010718.1"/>
</dbReference>
<feature type="signal peptide" evidence="1">
    <location>
        <begin position="1"/>
        <end position="32"/>
    </location>
</feature>
<reference evidence="2 3" key="2">
    <citation type="journal article" date="2011" name="J. Bacteriol.">
        <title>Complete genome sequence of the anaerobic, halophilic alkalithermophile Natranaerobius thermophilus JW/NM-WN-LF.</title>
        <authorList>
            <person name="Zhao B."/>
            <person name="Mesbah N.M."/>
            <person name="Dalin E."/>
            <person name="Goodwin L."/>
            <person name="Nolan M."/>
            <person name="Pitluck S."/>
            <person name="Chertkov O."/>
            <person name="Brettin T.S."/>
            <person name="Han J."/>
            <person name="Larimer F.W."/>
            <person name="Land M.L."/>
            <person name="Hauser L."/>
            <person name="Kyrpides N."/>
            <person name="Wiegel J."/>
        </authorList>
    </citation>
    <scope>NUCLEOTIDE SEQUENCE [LARGE SCALE GENOMIC DNA]</scope>
    <source>
        <strain evidence="3">ATCC BAA-1301 / DSM 18059 / JW/NM-WN-LF</strain>
    </source>
</reference>
<dbReference type="eggNOG" id="COG3735">
    <property type="taxonomic scope" value="Bacteria"/>
</dbReference>
<proteinExistence type="predicted"/>
<dbReference type="InParanoid" id="B2A4U8"/>
<dbReference type="InterPro" id="IPR002816">
    <property type="entry name" value="TraB/PrgY/GumN_fam"/>
</dbReference>
<dbReference type="PANTHER" id="PTHR40590">
    <property type="entry name" value="CYTOPLASMIC PROTEIN-RELATED"/>
    <property type="match status" value="1"/>
</dbReference>